<keyword evidence="2 10" id="KW-0874">Quinone</keyword>
<dbReference type="Pfam" id="PF10664">
    <property type="entry name" value="NdhM"/>
    <property type="match status" value="1"/>
</dbReference>
<evidence type="ECO:0000313" key="12">
    <source>
        <dbReference type="Proteomes" id="UP000218785"/>
    </source>
</evidence>
<comment type="similarity">
    <text evidence="10">Belongs to the complex I NdhM subunit family.</text>
</comment>
<keyword evidence="7 10" id="KW-0472">Membrane</keyword>
<comment type="catalytic activity">
    <reaction evidence="9 10">
        <text>a plastoquinone + NADH + (n+1) H(+)(in) = a plastoquinol + NAD(+) + n H(+)(out)</text>
        <dbReference type="Rhea" id="RHEA:42608"/>
        <dbReference type="Rhea" id="RHEA-COMP:9561"/>
        <dbReference type="Rhea" id="RHEA-COMP:9562"/>
        <dbReference type="ChEBI" id="CHEBI:15378"/>
        <dbReference type="ChEBI" id="CHEBI:17757"/>
        <dbReference type="ChEBI" id="CHEBI:57540"/>
        <dbReference type="ChEBI" id="CHEBI:57945"/>
        <dbReference type="ChEBI" id="CHEBI:62192"/>
    </reaction>
</comment>
<dbReference type="GO" id="GO:0016655">
    <property type="term" value="F:oxidoreductase activity, acting on NAD(P)H, quinone or similar compound as acceptor"/>
    <property type="evidence" value="ECO:0007669"/>
    <property type="project" value="UniProtKB-UniRule"/>
</dbReference>
<proteinExistence type="inferred from homology"/>
<comment type="subcellular location">
    <subcellularLocation>
        <location evidence="10">Cellular thylakoid membrane</location>
        <topology evidence="10">Peripheral membrane protein</topology>
        <orientation evidence="10">Cytoplasmic side</orientation>
    </subcellularLocation>
    <subcellularLocation>
        <location evidence="1">Membrane</location>
        <topology evidence="1">Peripheral membrane protein</topology>
    </subcellularLocation>
</comment>
<evidence type="ECO:0000313" key="11">
    <source>
        <dbReference type="EMBL" id="BAY97036.1"/>
    </source>
</evidence>
<keyword evidence="10" id="KW-0813">Transport</keyword>
<keyword evidence="12" id="KW-1185">Reference proteome</keyword>
<comment type="subunit">
    <text evidence="10">NDH-1 can be composed of about 15 different subunits; different subcomplexes with different compositions have been identified which probably have different functions.</text>
</comment>
<name>A0A1Z4MU80_9CYAN</name>
<dbReference type="GO" id="GO:0048038">
    <property type="term" value="F:quinone binding"/>
    <property type="evidence" value="ECO:0007669"/>
    <property type="project" value="UniProtKB-KW"/>
</dbReference>
<gene>
    <name evidence="10" type="primary">ndhM</name>
    <name evidence="11" type="ORF">NIES37_09730</name>
</gene>
<dbReference type="PANTHER" id="PTHR36900:SF1">
    <property type="entry name" value="NAD(P)H-QUINONE OXIDOREDUCTASE SUBUNIT M, CHLOROPLASTIC"/>
    <property type="match status" value="1"/>
</dbReference>
<keyword evidence="5 10" id="KW-1278">Translocase</keyword>
<keyword evidence="4 10" id="KW-0618">Plastoquinone</keyword>
<dbReference type="KEGG" id="ttq:NIES37_09730"/>
<evidence type="ECO:0000256" key="3">
    <source>
        <dbReference type="ARBA" id="ARBA00022857"/>
    </source>
</evidence>
<evidence type="ECO:0000256" key="2">
    <source>
        <dbReference type="ARBA" id="ARBA00022719"/>
    </source>
</evidence>
<keyword evidence="10" id="KW-0793">Thylakoid</keyword>
<accession>A0A1Z4MU80</accession>
<evidence type="ECO:0000256" key="7">
    <source>
        <dbReference type="ARBA" id="ARBA00023136"/>
    </source>
</evidence>
<dbReference type="HAMAP" id="MF_01352">
    <property type="entry name" value="NDH1_NDH1M"/>
    <property type="match status" value="1"/>
</dbReference>
<dbReference type="AlphaFoldDB" id="A0A1Z4MU80"/>
<evidence type="ECO:0000256" key="1">
    <source>
        <dbReference type="ARBA" id="ARBA00004170"/>
    </source>
</evidence>
<reference evidence="11 12" key="1">
    <citation type="submission" date="2017-06" db="EMBL/GenBank/DDBJ databases">
        <title>Genome sequencing of cyanobaciteial culture collection at National Institute for Environmental Studies (NIES).</title>
        <authorList>
            <person name="Hirose Y."/>
            <person name="Shimura Y."/>
            <person name="Fujisawa T."/>
            <person name="Nakamura Y."/>
            <person name="Kawachi M."/>
        </authorList>
    </citation>
    <scope>NUCLEOTIDE SEQUENCE [LARGE SCALE GENOMIC DNA]</scope>
    <source>
        <strain evidence="11 12">NIES-37</strain>
    </source>
</reference>
<protein>
    <recommendedName>
        <fullName evidence="10">NAD(P)H-quinone oxidoreductase subunit M</fullName>
        <ecNumber evidence="10">7.1.1.-</ecNumber>
    </recommendedName>
    <alternativeName>
        <fullName evidence="10">NAD(P)H dehydrogenase I subunit M</fullName>
        <shortName evidence="10">NDH-1 subunit M</shortName>
        <shortName evidence="10">NDH-M</shortName>
    </alternativeName>
</protein>
<evidence type="ECO:0000256" key="4">
    <source>
        <dbReference type="ARBA" id="ARBA00022957"/>
    </source>
</evidence>
<sequence length="164" mass="18899">MLGGETYFIGTAYLIKAIPFYFRHFKLGHNVYNDFSVINPNLTPFMDNPMLLKSTTRHIRIFAAEIDRDGELVPSNQVLTLDVDPDNEFNWNEDALQKIYRKFDELVEASSGADLTDYNLRRVGSDLEHYLRSLLQKGDISYNLQSRVNNYSMGLPQVAVDEKK</sequence>
<dbReference type="PANTHER" id="PTHR36900">
    <property type="entry name" value="NAD(P)H-QUINONE OXIDOREDUCTASE SUBUNIT M, CHLOROPLASTIC"/>
    <property type="match status" value="1"/>
</dbReference>
<evidence type="ECO:0000256" key="10">
    <source>
        <dbReference type="HAMAP-Rule" id="MF_01352"/>
    </source>
</evidence>
<dbReference type="EC" id="7.1.1.-" evidence="10"/>
<comment type="function">
    <text evidence="10">NDH-1 shuttles electrons from an unknown electron donor, via FMN and iron-sulfur (Fe-S) centers, to quinones in the respiratory and/or the photosynthetic chain. The immediate electron acceptor for the enzyme in this species is believed to be plastoquinone. Couples the redox reaction to proton translocation, and thus conserves the redox energy in a proton gradient. Cyanobacterial NDH-1 also plays a role in inorganic carbon-concentration.</text>
</comment>
<evidence type="ECO:0000256" key="9">
    <source>
        <dbReference type="ARBA" id="ARBA00048026"/>
    </source>
</evidence>
<keyword evidence="6 10" id="KW-0520">NAD</keyword>
<comment type="catalytic activity">
    <reaction evidence="8 10">
        <text>a plastoquinone + NADPH + (n+1) H(+)(in) = a plastoquinol + NADP(+) + n H(+)(out)</text>
        <dbReference type="Rhea" id="RHEA:42612"/>
        <dbReference type="Rhea" id="RHEA-COMP:9561"/>
        <dbReference type="Rhea" id="RHEA-COMP:9562"/>
        <dbReference type="ChEBI" id="CHEBI:15378"/>
        <dbReference type="ChEBI" id="CHEBI:17757"/>
        <dbReference type="ChEBI" id="CHEBI:57783"/>
        <dbReference type="ChEBI" id="CHEBI:58349"/>
        <dbReference type="ChEBI" id="CHEBI:62192"/>
    </reaction>
</comment>
<keyword evidence="3 10" id="KW-0521">NADP</keyword>
<organism evidence="11 12">
    <name type="scientific">Tolypothrix tenuis PCC 7101</name>
    <dbReference type="NCBI Taxonomy" id="231146"/>
    <lineage>
        <taxon>Bacteria</taxon>
        <taxon>Bacillati</taxon>
        <taxon>Cyanobacteriota</taxon>
        <taxon>Cyanophyceae</taxon>
        <taxon>Nostocales</taxon>
        <taxon>Tolypothrichaceae</taxon>
        <taxon>Tolypothrix</taxon>
    </lineage>
</organism>
<dbReference type="InterPro" id="IPR018922">
    <property type="entry name" value="NdhM"/>
</dbReference>
<dbReference type="GO" id="GO:0031676">
    <property type="term" value="C:plasma membrane-derived thylakoid membrane"/>
    <property type="evidence" value="ECO:0007669"/>
    <property type="project" value="UniProtKB-SubCell"/>
</dbReference>
<evidence type="ECO:0000256" key="5">
    <source>
        <dbReference type="ARBA" id="ARBA00022967"/>
    </source>
</evidence>
<evidence type="ECO:0000256" key="6">
    <source>
        <dbReference type="ARBA" id="ARBA00023027"/>
    </source>
</evidence>
<evidence type="ECO:0000256" key="8">
    <source>
        <dbReference type="ARBA" id="ARBA00047726"/>
    </source>
</evidence>
<dbReference type="EMBL" id="AP018248">
    <property type="protein sequence ID" value="BAY97036.1"/>
    <property type="molecule type" value="Genomic_DNA"/>
</dbReference>
<dbReference type="Proteomes" id="UP000218785">
    <property type="component" value="Chromosome"/>
</dbReference>